<dbReference type="AlphaFoldDB" id="A0A1Y2FUU4"/>
<gene>
    <name evidence="3" type="ORF">BCR37DRAFT_375676</name>
</gene>
<feature type="domain" description="SAC" evidence="2">
    <location>
        <begin position="117"/>
        <end position="462"/>
    </location>
</feature>
<dbReference type="RefSeq" id="XP_040728278.1">
    <property type="nucleotide sequence ID" value="XM_040868431.1"/>
</dbReference>
<sequence length="634" mass="72009">MSTHLNLSSTTERYCFAQDGPQGSVLVIDRLSGSISTASKTSISLSSDAAPRRVYGVLGIVALKLDRYVLAVTGRKSAGRLGRDDIFAVTQVELLPLRFKRTSSVKDEEELEYIALLKAHIKTGPFYYSHTLDLTNSIQRIANSDNSKPLWLRADERFFWNRFAQAPLMDLRNKTNNQDLDSFIIPIIYGFLEIKQTSIKGKRLTFALISRRSRHRAGTRYFTRGIDADGHVSNFNETEQLILLDPKSESSVVDGHVKLSYVQTRGSVPAYWAEINDLKYKPRMRVFGLNDAVDAAQKHFEEQLEVYGEQFCVNLVNQKGHELPVKVAYEDVVRKLGNRDVHYIYFDFHHECKGMRWDRVQLLIDQLESDLIKQGYCHIEMNGKQIITLQRQASVVRTNCMDCLDRTNVVQSALARWMLTRQLRSLGVLGPMENVSQFGEFESSFRNMWADNANVVSQSYSGTGALKTDFTRTGKRSKEGAAKDGWNSIVRYILNNYADGPRQDAYDLFLGNYRAADSHDTPFGDFRPVFVQSVPYIAWSAFLMIVAAIVLPRSPNAWGSMKLFVLFWVAVLAWTLHYLFAHGLWYVNWPKLKTPDFVFSEPGSDGINSRVARLRSVKSTSRLSELEAGKAHKA</sequence>
<dbReference type="OrthoDB" id="405996at2759"/>
<evidence type="ECO:0000313" key="4">
    <source>
        <dbReference type="Proteomes" id="UP000193685"/>
    </source>
</evidence>
<dbReference type="GO" id="GO:0005783">
    <property type="term" value="C:endoplasmic reticulum"/>
    <property type="evidence" value="ECO:0007669"/>
    <property type="project" value="TreeGrafter"/>
</dbReference>
<dbReference type="EMBL" id="MCFI01000001">
    <property type="protein sequence ID" value="ORY87783.1"/>
    <property type="molecule type" value="Genomic_DNA"/>
</dbReference>
<keyword evidence="1" id="KW-0472">Membrane</keyword>
<dbReference type="PANTHER" id="PTHR45662:SF2">
    <property type="entry name" value="PHOSPHATIDYLINOSITOL-3-PHOSPHATASE SAC1"/>
    <property type="match status" value="1"/>
</dbReference>
<dbReference type="OMA" id="ITKAQPV"/>
<dbReference type="Pfam" id="PF02383">
    <property type="entry name" value="Syja_N"/>
    <property type="match status" value="1"/>
</dbReference>
<proteinExistence type="predicted"/>
<organism evidence="3 4">
    <name type="scientific">Protomyces lactucae-debilis</name>
    <dbReference type="NCBI Taxonomy" id="2754530"/>
    <lineage>
        <taxon>Eukaryota</taxon>
        <taxon>Fungi</taxon>
        <taxon>Dikarya</taxon>
        <taxon>Ascomycota</taxon>
        <taxon>Taphrinomycotina</taxon>
        <taxon>Taphrinomycetes</taxon>
        <taxon>Taphrinales</taxon>
        <taxon>Protomycetaceae</taxon>
        <taxon>Protomyces</taxon>
    </lineage>
</organism>
<dbReference type="PROSITE" id="PS50275">
    <property type="entry name" value="SAC"/>
    <property type="match status" value="1"/>
</dbReference>
<evidence type="ECO:0000313" key="3">
    <source>
        <dbReference type="EMBL" id="ORY87783.1"/>
    </source>
</evidence>
<reference evidence="3 4" key="1">
    <citation type="submission" date="2016-07" db="EMBL/GenBank/DDBJ databases">
        <title>Pervasive Adenine N6-methylation of Active Genes in Fungi.</title>
        <authorList>
            <consortium name="DOE Joint Genome Institute"/>
            <person name="Mondo S.J."/>
            <person name="Dannebaum R.O."/>
            <person name="Kuo R.C."/>
            <person name="Labutti K."/>
            <person name="Haridas S."/>
            <person name="Kuo A."/>
            <person name="Salamov A."/>
            <person name="Ahrendt S.R."/>
            <person name="Lipzen A."/>
            <person name="Sullivan W."/>
            <person name="Andreopoulos W.B."/>
            <person name="Clum A."/>
            <person name="Lindquist E."/>
            <person name="Daum C."/>
            <person name="Ramamoorthy G.K."/>
            <person name="Gryganskyi A."/>
            <person name="Culley D."/>
            <person name="Magnuson J.K."/>
            <person name="James T.Y."/>
            <person name="O'Malley M.A."/>
            <person name="Stajich J.E."/>
            <person name="Spatafora J.W."/>
            <person name="Visel A."/>
            <person name="Grigoriev I.V."/>
        </authorList>
    </citation>
    <scope>NUCLEOTIDE SEQUENCE [LARGE SCALE GENOMIC DNA]</scope>
    <source>
        <strain evidence="3 4">12-1054</strain>
    </source>
</reference>
<keyword evidence="4" id="KW-1185">Reference proteome</keyword>
<feature type="transmembrane region" description="Helical" evidence="1">
    <location>
        <begin position="563"/>
        <end position="587"/>
    </location>
</feature>
<feature type="transmembrane region" description="Helical" evidence="1">
    <location>
        <begin position="533"/>
        <end position="551"/>
    </location>
</feature>
<keyword evidence="1" id="KW-1133">Transmembrane helix</keyword>
<dbReference type="Proteomes" id="UP000193685">
    <property type="component" value="Unassembled WGS sequence"/>
</dbReference>
<accession>A0A1Y2FUU4</accession>
<dbReference type="GeneID" id="63785030"/>
<evidence type="ECO:0000256" key="1">
    <source>
        <dbReference type="SAM" id="Phobius"/>
    </source>
</evidence>
<dbReference type="PANTHER" id="PTHR45662">
    <property type="entry name" value="PHOSPHATIDYLINOSITIDE PHOSPHATASE SAC1"/>
    <property type="match status" value="1"/>
</dbReference>
<dbReference type="GO" id="GO:0046856">
    <property type="term" value="P:phosphatidylinositol dephosphorylation"/>
    <property type="evidence" value="ECO:0007669"/>
    <property type="project" value="TreeGrafter"/>
</dbReference>
<keyword evidence="1" id="KW-0812">Transmembrane</keyword>
<dbReference type="GO" id="GO:0043812">
    <property type="term" value="F:phosphatidylinositol-4-phosphate phosphatase activity"/>
    <property type="evidence" value="ECO:0007669"/>
    <property type="project" value="TreeGrafter"/>
</dbReference>
<dbReference type="STRING" id="56484.A0A1Y2FUU4"/>
<name>A0A1Y2FUU4_PROLT</name>
<evidence type="ECO:0000259" key="2">
    <source>
        <dbReference type="PROSITE" id="PS50275"/>
    </source>
</evidence>
<protein>
    <submittedName>
        <fullName evidence="3">Inositol polyphosphate phosphatase</fullName>
    </submittedName>
</protein>
<dbReference type="InterPro" id="IPR002013">
    <property type="entry name" value="SAC_dom"/>
</dbReference>
<comment type="caution">
    <text evidence="3">The sequence shown here is derived from an EMBL/GenBank/DDBJ whole genome shotgun (WGS) entry which is preliminary data.</text>
</comment>